<evidence type="ECO:0000256" key="7">
    <source>
        <dbReference type="ARBA" id="ARBA00022898"/>
    </source>
</evidence>
<dbReference type="NCBIfam" id="NF003764">
    <property type="entry name" value="PRK05355.1"/>
    <property type="match status" value="1"/>
</dbReference>
<dbReference type="InterPro" id="IPR015421">
    <property type="entry name" value="PyrdxlP-dep_Trfase_major"/>
</dbReference>
<dbReference type="Gene3D" id="3.90.1150.10">
    <property type="entry name" value="Aspartate Aminotransferase, domain 1"/>
    <property type="match status" value="1"/>
</dbReference>
<dbReference type="Gene3D" id="3.40.640.10">
    <property type="entry name" value="Type I PLP-dependent aspartate aminotransferase-like (Major domain)"/>
    <property type="match status" value="1"/>
</dbReference>
<comment type="function">
    <text evidence="1 11">Catalyzes the reversible conversion of 3-phosphohydroxypyruvate to phosphoserine and of 3-hydroxy-2-oxo-4-phosphonooxybutanoate to phosphohydroxythreonine.</text>
</comment>
<evidence type="ECO:0000259" key="13">
    <source>
        <dbReference type="Pfam" id="PF00266"/>
    </source>
</evidence>
<comment type="catalytic activity">
    <reaction evidence="9 11">
        <text>4-(phosphooxy)-L-threonine + 2-oxoglutarate = (R)-3-hydroxy-2-oxo-4-phosphooxybutanoate + L-glutamate</text>
        <dbReference type="Rhea" id="RHEA:16573"/>
        <dbReference type="ChEBI" id="CHEBI:16810"/>
        <dbReference type="ChEBI" id="CHEBI:29985"/>
        <dbReference type="ChEBI" id="CHEBI:58452"/>
        <dbReference type="ChEBI" id="CHEBI:58538"/>
        <dbReference type="EC" id="2.6.1.52"/>
    </reaction>
</comment>
<keyword evidence="11" id="KW-0963">Cytoplasm</keyword>
<evidence type="ECO:0000256" key="4">
    <source>
        <dbReference type="ARBA" id="ARBA00022576"/>
    </source>
</evidence>
<evidence type="ECO:0000256" key="10">
    <source>
        <dbReference type="ARBA" id="ARBA00049007"/>
    </source>
</evidence>
<dbReference type="NCBIfam" id="TIGR01364">
    <property type="entry name" value="serC_1"/>
    <property type="match status" value="1"/>
</dbReference>
<reference evidence="14 15" key="1">
    <citation type="submission" date="2016-10" db="EMBL/GenBank/DDBJ databases">
        <authorList>
            <person name="Varghese N."/>
            <person name="Submissions S."/>
        </authorList>
    </citation>
    <scope>NUCLEOTIDE SEQUENCE [LARGE SCALE GENOMIC DNA]</scope>
    <source>
        <strain evidence="14 15">WC1T17</strain>
    </source>
</reference>
<evidence type="ECO:0000256" key="5">
    <source>
        <dbReference type="ARBA" id="ARBA00022605"/>
    </source>
</evidence>
<keyword evidence="7 11" id="KW-0663">Pyridoxal phosphate</keyword>
<dbReference type="PROSITE" id="PS00595">
    <property type="entry name" value="AA_TRANSFER_CLASS_5"/>
    <property type="match status" value="1"/>
</dbReference>
<comment type="cofactor">
    <cofactor evidence="11">
        <name>pyridoxal 5'-phosphate</name>
        <dbReference type="ChEBI" id="CHEBI:597326"/>
    </cofactor>
    <text evidence="11">Binds 1 pyridoxal phosphate per subunit.</text>
</comment>
<sequence>MTTYNFAAGPAVLPHEVLEKVQKELLNFNNSNMSILEISHRSALYQDVYKDAKKRVLALMKLSADEYDVLFLGGGATLQFTMLPLNIANKHHKAAYINTGHWSKRAIAEAKKIPGLTVDTVASSENKDGTFTTIPEFPDLPEDTYDYLHITTNNTIMGSAYYDLPETSTPLVADMSSNFLGQEYPFDKFDLIYAGAQKNLAPAGLTLVILNKILLGQVEGLPDMLDYTAQSKKESALNTPPVFQVYVADLVLKWLEEKGGVAQIAKENKHKADLLYDYLDNSKLFKNNVDPACRSLMNVPFVTGNKDLDAKFVKEATEAGLLNLKGHRLVGGMRASIYNAMTYEGVKALCAFLQKFEAENK</sequence>
<dbReference type="Proteomes" id="UP000182089">
    <property type="component" value="Unassembled WGS sequence"/>
</dbReference>
<evidence type="ECO:0000256" key="11">
    <source>
        <dbReference type="HAMAP-Rule" id="MF_00160"/>
    </source>
</evidence>
<dbReference type="PANTHER" id="PTHR43247">
    <property type="entry name" value="PHOSPHOSERINE AMINOTRANSFERASE"/>
    <property type="match status" value="1"/>
</dbReference>
<feature type="domain" description="Aminotransferase class V" evidence="13">
    <location>
        <begin position="4"/>
        <end position="349"/>
    </location>
</feature>
<feature type="modified residue" description="N6-(pyridoxal phosphate)lysine" evidence="11">
    <location>
        <position position="198"/>
    </location>
</feature>
<dbReference type="InterPro" id="IPR020578">
    <property type="entry name" value="Aminotrans_V_PyrdxlP_BS"/>
</dbReference>
<comment type="subcellular location">
    <subcellularLocation>
        <location evidence="11">Cytoplasm</location>
    </subcellularLocation>
</comment>
<feature type="binding site" evidence="11">
    <location>
        <position position="41"/>
    </location>
    <ligand>
        <name>L-glutamate</name>
        <dbReference type="ChEBI" id="CHEBI:29985"/>
    </ligand>
</feature>
<feature type="binding site" evidence="11">
    <location>
        <position position="102"/>
    </location>
    <ligand>
        <name>pyridoxal 5'-phosphate</name>
        <dbReference type="ChEBI" id="CHEBI:597326"/>
    </ligand>
</feature>
<evidence type="ECO:0000256" key="2">
    <source>
        <dbReference type="ARBA" id="ARBA00005099"/>
    </source>
</evidence>
<name>A0ABY1AD31_9LACO</name>
<dbReference type="HAMAP" id="MF_00160">
    <property type="entry name" value="SerC_aminotrans_5"/>
    <property type="match status" value="1"/>
</dbReference>
<dbReference type="EMBL" id="FOCC01000012">
    <property type="protein sequence ID" value="SEM89443.1"/>
    <property type="molecule type" value="Genomic_DNA"/>
</dbReference>
<gene>
    <name evidence="11" type="primary">serC</name>
    <name evidence="14" type="ORF">SAMN05216431_11248</name>
</gene>
<dbReference type="EC" id="2.6.1.52" evidence="11"/>
<evidence type="ECO:0000313" key="14">
    <source>
        <dbReference type="EMBL" id="SEM89443.1"/>
    </source>
</evidence>
<protein>
    <recommendedName>
        <fullName evidence="11">Phosphoserine aminotransferase</fullName>
        <ecNumber evidence="11">2.6.1.52</ecNumber>
    </recommendedName>
    <alternativeName>
        <fullName evidence="11">Phosphohydroxythreonine aminotransferase</fullName>
        <shortName evidence="11">PSAT</shortName>
    </alternativeName>
</protein>
<keyword evidence="5 11" id="KW-0028">Amino-acid biosynthesis</keyword>
<comment type="similarity">
    <text evidence="3 11">Belongs to the class-V pyridoxal-phosphate-dependent aminotransferase family. SerC subfamily.</text>
</comment>
<dbReference type="InterPro" id="IPR015424">
    <property type="entry name" value="PyrdxlP-dep_Trfase"/>
</dbReference>
<dbReference type="InterPro" id="IPR000192">
    <property type="entry name" value="Aminotrans_V_dom"/>
</dbReference>
<evidence type="ECO:0000256" key="6">
    <source>
        <dbReference type="ARBA" id="ARBA00022679"/>
    </source>
</evidence>
<evidence type="ECO:0000256" key="8">
    <source>
        <dbReference type="ARBA" id="ARBA00023299"/>
    </source>
</evidence>
<comment type="caution">
    <text evidence="14">The sequence shown here is derived from an EMBL/GenBank/DDBJ whole genome shotgun (WGS) entry which is preliminary data.</text>
</comment>
<proteinExistence type="inferred from homology"/>
<feature type="binding site" evidence="11">
    <location>
        <begin position="238"/>
        <end position="239"/>
    </location>
    <ligand>
        <name>pyridoxal 5'-phosphate</name>
        <dbReference type="ChEBI" id="CHEBI:597326"/>
    </ligand>
</feature>
<dbReference type="PIRSF" id="PIRSF000525">
    <property type="entry name" value="SerC"/>
    <property type="match status" value="1"/>
</dbReference>
<evidence type="ECO:0000256" key="12">
    <source>
        <dbReference type="RuleBase" id="RU004505"/>
    </source>
</evidence>
<accession>A0ABY1AD31</accession>
<dbReference type="GO" id="GO:0008483">
    <property type="term" value="F:transaminase activity"/>
    <property type="evidence" value="ECO:0007669"/>
    <property type="project" value="UniProtKB-KW"/>
</dbReference>
<dbReference type="InterPro" id="IPR022278">
    <property type="entry name" value="Pser_aminoTfrase"/>
</dbReference>
<comment type="pathway">
    <text evidence="2 11 12">Amino-acid biosynthesis; L-serine biosynthesis; L-serine from 3-phospho-D-glycerate: step 2/3.</text>
</comment>
<dbReference type="SUPFAM" id="SSF53383">
    <property type="entry name" value="PLP-dependent transferases"/>
    <property type="match status" value="1"/>
</dbReference>
<keyword evidence="8 11" id="KW-0718">Serine biosynthesis</keyword>
<comment type="catalytic activity">
    <reaction evidence="10 11 12">
        <text>O-phospho-L-serine + 2-oxoglutarate = 3-phosphooxypyruvate + L-glutamate</text>
        <dbReference type="Rhea" id="RHEA:14329"/>
        <dbReference type="ChEBI" id="CHEBI:16810"/>
        <dbReference type="ChEBI" id="CHEBI:18110"/>
        <dbReference type="ChEBI" id="CHEBI:29985"/>
        <dbReference type="ChEBI" id="CHEBI:57524"/>
        <dbReference type="EC" id="2.6.1.52"/>
    </reaction>
</comment>
<evidence type="ECO:0000256" key="9">
    <source>
        <dbReference type="ARBA" id="ARBA00047630"/>
    </source>
</evidence>
<comment type="caution">
    <text evidence="11">Lacks conserved residue(s) required for the propagation of feature annotation.</text>
</comment>
<feature type="binding site" evidence="11">
    <location>
        <begin position="76"/>
        <end position="77"/>
    </location>
    <ligand>
        <name>pyridoxal 5'-phosphate</name>
        <dbReference type="ChEBI" id="CHEBI:597326"/>
    </ligand>
</feature>
<evidence type="ECO:0000256" key="3">
    <source>
        <dbReference type="ARBA" id="ARBA00006904"/>
    </source>
</evidence>
<evidence type="ECO:0000256" key="1">
    <source>
        <dbReference type="ARBA" id="ARBA00003483"/>
    </source>
</evidence>
<keyword evidence="6 11" id="KW-0808">Transferase</keyword>
<evidence type="ECO:0000313" key="15">
    <source>
        <dbReference type="Proteomes" id="UP000182089"/>
    </source>
</evidence>
<feature type="binding site" evidence="11">
    <location>
        <position position="197"/>
    </location>
    <ligand>
        <name>pyridoxal 5'-phosphate</name>
        <dbReference type="ChEBI" id="CHEBI:597326"/>
    </ligand>
</feature>
<dbReference type="PANTHER" id="PTHR43247:SF1">
    <property type="entry name" value="PHOSPHOSERINE AMINOTRANSFERASE"/>
    <property type="match status" value="1"/>
</dbReference>
<dbReference type="Pfam" id="PF00266">
    <property type="entry name" value="Aminotran_5"/>
    <property type="match status" value="1"/>
</dbReference>
<organism evidence="14 15">
    <name type="scientific">Ligilactobacillus ruminis</name>
    <dbReference type="NCBI Taxonomy" id="1623"/>
    <lineage>
        <taxon>Bacteria</taxon>
        <taxon>Bacillati</taxon>
        <taxon>Bacillota</taxon>
        <taxon>Bacilli</taxon>
        <taxon>Lactobacillales</taxon>
        <taxon>Lactobacillaceae</taxon>
        <taxon>Ligilactobacillus</taxon>
    </lineage>
</organism>
<comment type="subunit">
    <text evidence="11">Homodimer.</text>
</comment>
<dbReference type="InterPro" id="IPR015422">
    <property type="entry name" value="PyrdxlP-dep_Trfase_small"/>
</dbReference>
<keyword evidence="4 11" id="KW-0032">Aminotransferase</keyword>
<feature type="binding site" evidence="11">
    <location>
        <position position="174"/>
    </location>
    <ligand>
        <name>pyridoxal 5'-phosphate</name>
        <dbReference type="ChEBI" id="CHEBI:597326"/>
    </ligand>
</feature>
<feature type="binding site" evidence="11">
    <location>
        <position position="155"/>
    </location>
    <ligand>
        <name>pyridoxal 5'-phosphate</name>
        <dbReference type="ChEBI" id="CHEBI:597326"/>
    </ligand>
</feature>